<evidence type="ECO:0000256" key="3">
    <source>
        <dbReference type="ARBA" id="ARBA00023125"/>
    </source>
</evidence>
<dbReference type="GO" id="GO:0043565">
    <property type="term" value="F:sequence-specific DNA binding"/>
    <property type="evidence" value="ECO:0007669"/>
    <property type="project" value="TreeGrafter"/>
</dbReference>
<dbReference type="PANTHER" id="PTHR30537">
    <property type="entry name" value="HTH-TYPE TRANSCRIPTIONAL REGULATOR"/>
    <property type="match status" value="1"/>
</dbReference>
<dbReference type="PROSITE" id="PS50931">
    <property type="entry name" value="HTH_LYSR"/>
    <property type="match status" value="1"/>
</dbReference>
<name>A0A1R4F0D1_BREDI</name>
<dbReference type="FunFam" id="3.40.190.290:FF:000001">
    <property type="entry name" value="Transcriptional regulator, LysR family"/>
    <property type="match status" value="1"/>
</dbReference>
<evidence type="ECO:0000259" key="5">
    <source>
        <dbReference type="PROSITE" id="PS50931"/>
    </source>
</evidence>
<dbReference type="EMBL" id="FUIE01000014">
    <property type="protein sequence ID" value="SJM49282.1"/>
    <property type="molecule type" value="Genomic_DNA"/>
</dbReference>
<keyword evidence="3" id="KW-0238">DNA-binding</keyword>
<proteinExistence type="inferred from homology"/>
<comment type="similarity">
    <text evidence="1">Belongs to the LysR transcriptional regulatory family.</text>
</comment>
<evidence type="ECO:0000313" key="6">
    <source>
        <dbReference type="EMBL" id="SJM49282.1"/>
    </source>
</evidence>
<dbReference type="Proteomes" id="UP000195766">
    <property type="component" value="Unassembled WGS sequence"/>
</dbReference>
<keyword evidence="4" id="KW-0804">Transcription</keyword>
<feature type="domain" description="HTH lysR-type" evidence="5">
    <location>
        <begin position="1"/>
        <end position="60"/>
    </location>
</feature>
<evidence type="ECO:0000313" key="7">
    <source>
        <dbReference type="Proteomes" id="UP000195766"/>
    </source>
</evidence>
<dbReference type="Gene3D" id="3.40.190.290">
    <property type="match status" value="1"/>
</dbReference>
<dbReference type="Gene3D" id="1.10.10.10">
    <property type="entry name" value="Winged helix-like DNA-binding domain superfamily/Winged helix DNA-binding domain"/>
    <property type="match status" value="1"/>
</dbReference>
<dbReference type="AlphaFoldDB" id="A0A1R4F0D1"/>
<dbReference type="PANTHER" id="PTHR30537:SF5">
    <property type="entry name" value="HTH-TYPE TRANSCRIPTIONAL ACTIVATOR TTDR-RELATED"/>
    <property type="match status" value="1"/>
</dbReference>
<dbReference type="InterPro" id="IPR036388">
    <property type="entry name" value="WH-like_DNA-bd_sf"/>
</dbReference>
<reference evidence="6 7" key="1">
    <citation type="submission" date="2017-02" db="EMBL/GenBank/DDBJ databases">
        <authorList>
            <person name="Peterson S.W."/>
        </authorList>
    </citation>
    <scope>NUCLEOTIDE SEQUENCE [LARGE SCALE GENOMIC DNA]</scope>
    <source>
        <strain evidence="6 7">3F5N</strain>
    </source>
</reference>
<dbReference type="SUPFAM" id="SSF46785">
    <property type="entry name" value="Winged helix' DNA-binding domain"/>
    <property type="match status" value="1"/>
</dbReference>
<dbReference type="SUPFAM" id="SSF53850">
    <property type="entry name" value="Periplasmic binding protein-like II"/>
    <property type="match status" value="1"/>
</dbReference>
<dbReference type="InterPro" id="IPR058163">
    <property type="entry name" value="LysR-type_TF_proteobact-type"/>
</dbReference>
<gene>
    <name evidence="6" type="ORF">FM111_01760</name>
</gene>
<dbReference type="InterPro" id="IPR036390">
    <property type="entry name" value="WH_DNA-bd_sf"/>
</dbReference>
<dbReference type="FunFam" id="1.10.10.10:FF:000001">
    <property type="entry name" value="LysR family transcriptional regulator"/>
    <property type="match status" value="1"/>
</dbReference>
<dbReference type="GO" id="GO:0003700">
    <property type="term" value="F:DNA-binding transcription factor activity"/>
    <property type="evidence" value="ECO:0007669"/>
    <property type="project" value="InterPro"/>
</dbReference>
<sequence>MLDQLSDVTAFVRVADARSFTQAAERMGLSRSAVGKCVARLEERLATRLIHRTTRSVALTEEGRLFYDHAVRILCEVEDAEAALAQRHQAPKGRLRLDVPIALGRRHILPSLYRFLAKWPELEADVTLSDDYRDLAADGVDLAIRVAGPTDSGLIRRALAPHHFITCAAPAYLEARGQLAAIDDLQAHDKVVFTVGGSVTPWRFRVNGQDREVCVHGALRLNNSEAVRDAALAGLGLVQLGAFLVGEDIREGRLTPVLTNYRREEAPVSAVYPTRRHLSPKVRMFIDHIHAEWSAKPPWR</sequence>
<dbReference type="Pfam" id="PF00126">
    <property type="entry name" value="HTH_1"/>
    <property type="match status" value="1"/>
</dbReference>
<dbReference type="GO" id="GO:0006351">
    <property type="term" value="P:DNA-templated transcription"/>
    <property type="evidence" value="ECO:0007669"/>
    <property type="project" value="TreeGrafter"/>
</dbReference>
<evidence type="ECO:0000256" key="1">
    <source>
        <dbReference type="ARBA" id="ARBA00009437"/>
    </source>
</evidence>
<keyword evidence="2" id="KW-0805">Transcription regulation</keyword>
<dbReference type="CDD" id="cd08422">
    <property type="entry name" value="PBP2_CrgA_like"/>
    <property type="match status" value="1"/>
</dbReference>
<dbReference type="Pfam" id="PF03466">
    <property type="entry name" value="LysR_substrate"/>
    <property type="match status" value="1"/>
</dbReference>
<evidence type="ECO:0000256" key="4">
    <source>
        <dbReference type="ARBA" id="ARBA00023163"/>
    </source>
</evidence>
<dbReference type="RefSeq" id="WP_218779155.1">
    <property type="nucleotide sequence ID" value="NZ_FUIE01000014.1"/>
</dbReference>
<dbReference type="InterPro" id="IPR005119">
    <property type="entry name" value="LysR_subst-bd"/>
</dbReference>
<organism evidence="6 7">
    <name type="scientific">Brevundimonas diminuta 3F5N</name>
    <dbReference type="NCBI Taxonomy" id="1255603"/>
    <lineage>
        <taxon>Bacteria</taxon>
        <taxon>Pseudomonadati</taxon>
        <taxon>Pseudomonadota</taxon>
        <taxon>Alphaproteobacteria</taxon>
        <taxon>Caulobacterales</taxon>
        <taxon>Caulobacteraceae</taxon>
        <taxon>Brevundimonas</taxon>
    </lineage>
</organism>
<dbReference type="InterPro" id="IPR000847">
    <property type="entry name" value="LysR_HTH_N"/>
</dbReference>
<evidence type="ECO:0000256" key="2">
    <source>
        <dbReference type="ARBA" id="ARBA00023015"/>
    </source>
</evidence>
<accession>A0A1R4F0D1</accession>
<protein>
    <submittedName>
        <fullName evidence="6">Transcriptional regulator, LysR family</fullName>
    </submittedName>
</protein>